<feature type="signal peptide" evidence="1">
    <location>
        <begin position="1"/>
        <end position="24"/>
    </location>
</feature>
<accession>A0A699GM30</accession>
<dbReference type="EMBL" id="BKCJ010018989">
    <property type="protein sequence ID" value="GEV27193.1"/>
    <property type="molecule type" value="Genomic_DNA"/>
</dbReference>
<feature type="chain" id="PRO_5025529244" description="Secreted protein" evidence="1">
    <location>
        <begin position="25"/>
        <end position="166"/>
    </location>
</feature>
<organism evidence="2">
    <name type="scientific">Tanacetum cinerariifolium</name>
    <name type="common">Dalmatian daisy</name>
    <name type="synonym">Chrysanthemum cinerariifolium</name>
    <dbReference type="NCBI Taxonomy" id="118510"/>
    <lineage>
        <taxon>Eukaryota</taxon>
        <taxon>Viridiplantae</taxon>
        <taxon>Streptophyta</taxon>
        <taxon>Embryophyta</taxon>
        <taxon>Tracheophyta</taxon>
        <taxon>Spermatophyta</taxon>
        <taxon>Magnoliopsida</taxon>
        <taxon>eudicotyledons</taxon>
        <taxon>Gunneridae</taxon>
        <taxon>Pentapetalae</taxon>
        <taxon>asterids</taxon>
        <taxon>campanulids</taxon>
        <taxon>Asterales</taxon>
        <taxon>Asteraceae</taxon>
        <taxon>Asteroideae</taxon>
        <taxon>Anthemideae</taxon>
        <taxon>Anthemidinae</taxon>
        <taxon>Tanacetum</taxon>
    </lineage>
</organism>
<proteinExistence type="predicted"/>
<dbReference type="AlphaFoldDB" id="A0A699GM30"/>
<gene>
    <name evidence="2" type="ORF">Tci_099170</name>
</gene>
<keyword evidence="1" id="KW-0732">Signal</keyword>
<evidence type="ECO:0000313" key="2">
    <source>
        <dbReference type="EMBL" id="GEV27193.1"/>
    </source>
</evidence>
<evidence type="ECO:0008006" key="3">
    <source>
        <dbReference type="Google" id="ProtNLM"/>
    </source>
</evidence>
<comment type="caution">
    <text evidence="2">The sequence shown here is derived from an EMBL/GenBank/DDBJ whole genome shotgun (WGS) entry which is preliminary data.</text>
</comment>
<evidence type="ECO:0000256" key="1">
    <source>
        <dbReference type="SAM" id="SignalP"/>
    </source>
</evidence>
<sequence length="166" mass="18857">MEISRISLLKQMLVLIQFARLTLSSSATSAQMPFLQRSTTILSDSWVEKRLMWHWNALCSHIQNEGLIESISEFYAILQVKKVVQCHQTLVRSSQTLQLQCFHLCSRIQNHPKLGALNSHIRLYATSASVSPAAKPLTTFWYDKVSVPDSLRKLDKQGFSGQGSFF</sequence>
<reference evidence="2" key="1">
    <citation type="journal article" date="2019" name="Sci. Rep.">
        <title>Draft genome of Tanacetum cinerariifolium, the natural source of mosquito coil.</title>
        <authorList>
            <person name="Yamashiro T."/>
            <person name="Shiraishi A."/>
            <person name="Satake H."/>
            <person name="Nakayama K."/>
        </authorList>
    </citation>
    <scope>NUCLEOTIDE SEQUENCE</scope>
</reference>
<name>A0A699GM30_TANCI</name>
<protein>
    <recommendedName>
        <fullName evidence="3">Secreted protein</fullName>
    </recommendedName>
</protein>